<dbReference type="Pfam" id="PF02518">
    <property type="entry name" value="HATPase_c"/>
    <property type="match status" value="1"/>
</dbReference>
<dbReference type="Proteomes" id="UP001061298">
    <property type="component" value="Chromosome"/>
</dbReference>
<keyword evidence="3" id="KW-0067">ATP-binding</keyword>
<evidence type="ECO:0000313" key="4">
    <source>
        <dbReference type="Proteomes" id="UP001061298"/>
    </source>
</evidence>
<keyword evidence="4" id="KW-1185">Reference proteome</keyword>
<dbReference type="PROSITE" id="PS50109">
    <property type="entry name" value="HIS_KIN"/>
    <property type="match status" value="1"/>
</dbReference>
<evidence type="ECO:0000259" key="2">
    <source>
        <dbReference type="PROSITE" id="PS50109"/>
    </source>
</evidence>
<sequence>MFEDGWSTRPERGTARRGLGLALVHRLVQRHGGTVAVSEGPGAVFTVVLPLPDTAPAPQGALFTTALPVGGDR</sequence>
<reference evidence="3" key="1">
    <citation type="submission" date="2022-10" db="EMBL/GenBank/DDBJ databases">
        <authorList>
            <person name="Mo P."/>
        </authorList>
    </citation>
    <scope>NUCLEOTIDE SEQUENCE</scope>
    <source>
        <strain evidence="3">HUAS 13-4</strain>
    </source>
</reference>
<feature type="domain" description="Histidine kinase" evidence="2">
    <location>
        <begin position="1"/>
        <end position="53"/>
    </location>
</feature>
<dbReference type="Gene3D" id="3.30.565.10">
    <property type="entry name" value="Histidine kinase-like ATPase, C-terminal domain"/>
    <property type="match status" value="1"/>
</dbReference>
<evidence type="ECO:0000313" key="3">
    <source>
        <dbReference type="EMBL" id="UXY24427.1"/>
    </source>
</evidence>
<keyword evidence="1" id="KW-0808">Transferase</keyword>
<dbReference type="SUPFAM" id="SSF55874">
    <property type="entry name" value="ATPase domain of HSP90 chaperone/DNA topoisomerase II/histidine kinase"/>
    <property type="match status" value="1"/>
</dbReference>
<organism evidence="3 4">
    <name type="scientific">Streptomyces cynarae</name>
    <dbReference type="NCBI Taxonomy" id="2981134"/>
    <lineage>
        <taxon>Bacteria</taxon>
        <taxon>Bacillati</taxon>
        <taxon>Actinomycetota</taxon>
        <taxon>Actinomycetes</taxon>
        <taxon>Kitasatosporales</taxon>
        <taxon>Streptomycetaceae</taxon>
        <taxon>Streptomyces</taxon>
    </lineage>
</organism>
<evidence type="ECO:0000256" key="1">
    <source>
        <dbReference type="ARBA" id="ARBA00022777"/>
    </source>
</evidence>
<keyword evidence="1" id="KW-0418">Kinase</keyword>
<name>A0ABY6ECL3_9ACTN</name>
<gene>
    <name evidence="3" type="ORF">N8I84_06375</name>
</gene>
<dbReference type="EMBL" id="CP106793">
    <property type="protein sequence ID" value="UXY24427.1"/>
    <property type="molecule type" value="Genomic_DNA"/>
</dbReference>
<dbReference type="GO" id="GO:0005524">
    <property type="term" value="F:ATP binding"/>
    <property type="evidence" value="ECO:0007669"/>
    <property type="project" value="UniProtKB-KW"/>
</dbReference>
<proteinExistence type="predicted"/>
<protein>
    <submittedName>
        <fullName evidence="3">ATP-binding protein</fullName>
    </submittedName>
</protein>
<accession>A0ABY6ECL3</accession>
<dbReference type="InterPro" id="IPR003594">
    <property type="entry name" value="HATPase_dom"/>
</dbReference>
<dbReference type="InterPro" id="IPR036890">
    <property type="entry name" value="HATPase_C_sf"/>
</dbReference>
<keyword evidence="3" id="KW-0547">Nucleotide-binding</keyword>
<dbReference type="InterPro" id="IPR005467">
    <property type="entry name" value="His_kinase_dom"/>
</dbReference>